<dbReference type="AlphaFoldDB" id="A0A831R1E1"/>
<organism evidence="1">
    <name type="scientific">Marinobacter antarcticus</name>
    <dbReference type="NCBI Taxonomy" id="564117"/>
    <lineage>
        <taxon>Bacteria</taxon>
        <taxon>Pseudomonadati</taxon>
        <taxon>Pseudomonadota</taxon>
        <taxon>Gammaproteobacteria</taxon>
        <taxon>Pseudomonadales</taxon>
        <taxon>Marinobacteraceae</taxon>
        <taxon>Marinobacter</taxon>
    </lineage>
</organism>
<accession>A0A831R1E1</accession>
<evidence type="ECO:0000313" key="1">
    <source>
        <dbReference type="EMBL" id="HEA51320.1"/>
    </source>
</evidence>
<dbReference type="EMBL" id="DRGY01000029">
    <property type="protein sequence ID" value="HEA51320.1"/>
    <property type="molecule type" value="Genomic_DNA"/>
</dbReference>
<gene>
    <name evidence="1" type="ORF">ENI00_03165</name>
</gene>
<protein>
    <submittedName>
        <fullName evidence="1">DUF3775 domain-containing protein</fullName>
    </submittedName>
</protein>
<comment type="caution">
    <text evidence="1">The sequence shown here is derived from an EMBL/GenBank/DDBJ whole genome shotgun (WGS) entry which is preliminary data.</text>
</comment>
<name>A0A831R1E1_9GAMM</name>
<reference evidence="1" key="1">
    <citation type="journal article" date="2020" name="mSystems">
        <title>Genome- and Community-Level Interaction Insights into Carbon Utilization and Element Cycling Functions of Hydrothermarchaeota in Hydrothermal Sediment.</title>
        <authorList>
            <person name="Zhou Z."/>
            <person name="Liu Y."/>
            <person name="Xu W."/>
            <person name="Pan J."/>
            <person name="Luo Z.H."/>
            <person name="Li M."/>
        </authorList>
    </citation>
    <scope>NUCLEOTIDE SEQUENCE [LARGE SCALE GENOMIC DNA]</scope>
    <source>
        <strain evidence="1">HyVt-357</strain>
    </source>
</reference>
<sequence length="110" mass="11768">MPLDGRYGAAIGNAIDIVNKRAIPSQLELLLLRNSLRAGSQTLTGLLQQLSRLSTTGAELNAIRLYGHSDPEGEDFPLLVKHSQNATSDDIASKSPLARYLTDGLAKLGL</sequence>
<dbReference type="Proteomes" id="UP000885748">
    <property type="component" value="Unassembled WGS sequence"/>
</dbReference>
<proteinExistence type="predicted"/>